<evidence type="ECO:0008006" key="3">
    <source>
        <dbReference type="Google" id="ProtNLM"/>
    </source>
</evidence>
<evidence type="ECO:0000313" key="1">
    <source>
        <dbReference type="EMBL" id="RUR77466.1"/>
    </source>
</evidence>
<dbReference type="SUPFAM" id="SSF159203">
    <property type="entry name" value="NifT/FixU-like"/>
    <property type="match status" value="1"/>
</dbReference>
<dbReference type="InterPro" id="IPR024044">
    <property type="entry name" value="NifT/FixU_barrel-like_dom_sf"/>
</dbReference>
<reference evidence="1 2" key="1">
    <citation type="journal article" date="2019" name="Genome Biol. Evol.">
        <title>Day and night: Metabolic profiles and evolutionary relationships of six axenic non-marine cyanobacteria.</title>
        <authorList>
            <person name="Will S.E."/>
            <person name="Henke P."/>
            <person name="Boedeker C."/>
            <person name="Huang S."/>
            <person name="Brinkmann H."/>
            <person name="Rohde M."/>
            <person name="Jarek M."/>
            <person name="Friedl T."/>
            <person name="Seufert S."/>
            <person name="Schumacher M."/>
            <person name="Overmann J."/>
            <person name="Neumann-Schaal M."/>
            <person name="Petersen J."/>
        </authorList>
    </citation>
    <scope>NUCLEOTIDE SEQUENCE [LARGE SCALE GENOMIC DNA]</scope>
    <source>
        <strain evidence="1 2">PCC 6912</strain>
    </source>
</reference>
<dbReference type="Gene3D" id="2.40.50.240">
    <property type="entry name" value="NifT/FixU-like"/>
    <property type="match status" value="1"/>
</dbReference>
<dbReference type="AlphaFoldDB" id="A0A433N7E5"/>
<dbReference type="GO" id="GO:0009399">
    <property type="term" value="P:nitrogen fixation"/>
    <property type="evidence" value="ECO:0007669"/>
    <property type="project" value="InterPro"/>
</dbReference>
<dbReference type="STRING" id="211165.GCA_000317285_02814"/>
<dbReference type="EMBL" id="RSCJ01000017">
    <property type="protein sequence ID" value="RUR77466.1"/>
    <property type="molecule type" value="Genomic_DNA"/>
</dbReference>
<proteinExistence type="predicted"/>
<gene>
    <name evidence="1" type="ORF">PCC6912_38570</name>
</gene>
<dbReference type="Proteomes" id="UP000268857">
    <property type="component" value="Unassembled WGS sequence"/>
</dbReference>
<protein>
    <recommendedName>
        <fullName evidence="3">Nitrogen fixation protein NifT</fullName>
    </recommendedName>
</protein>
<keyword evidence="2" id="KW-1185">Reference proteome</keyword>
<organism evidence="1 2">
    <name type="scientific">Chlorogloeopsis fritschii PCC 6912</name>
    <dbReference type="NCBI Taxonomy" id="211165"/>
    <lineage>
        <taxon>Bacteria</taxon>
        <taxon>Bacillati</taxon>
        <taxon>Cyanobacteriota</taxon>
        <taxon>Cyanophyceae</taxon>
        <taxon>Nostocales</taxon>
        <taxon>Chlorogloeopsidaceae</taxon>
        <taxon>Chlorogloeopsis</taxon>
    </lineage>
</organism>
<evidence type="ECO:0000313" key="2">
    <source>
        <dbReference type="Proteomes" id="UP000268857"/>
    </source>
</evidence>
<name>A0A433N7E5_CHLFR</name>
<dbReference type="InterPro" id="IPR009727">
    <property type="entry name" value="NifT"/>
</dbReference>
<dbReference type="NCBIfam" id="TIGR02934">
    <property type="entry name" value="nifT_nitrog"/>
    <property type="match status" value="1"/>
</dbReference>
<comment type="caution">
    <text evidence="1">The sequence shown here is derived from an EMBL/GenBank/DDBJ whole genome shotgun (WGS) entry which is preliminary data.</text>
</comment>
<sequence>MLRKNNAGTLMVYVAKKDLEEEVVKETDGADGKIFTLANGWELLFTNLPDPLVLPQTFEAKRLA</sequence>
<dbReference type="Pfam" id="PF06988">
    <property type="entry name" value="NifT"/>
    <property type="match status" value="1"/>
</dbReference>
<accession>A0A433N7E5</accession>